<name>A0A266N4J6_9PSED</name>
<dbReference type="PROSITE" id="PS50894">
    <property type="entry name" value="HPT"/>
    <property type="match status" value="1"/>
</dbReference>
<reference evidence="5 6" key="1">
    <citation type="submission" date="2017-08" db="EMBL/GenBank/DDBJ databases">
        <title>Genomic and metabolic characterisation of spoilage-associated Pseudomonas species.</title>
        <authorList>
            <person name="Stanborough T."/>
            <person name="Fegan N."/>
            <person name="Powell S.M."/>
            <person name="Singh T."/>
            <person name="Tamplin M.L."/>
            <person name="Chandry P.S."/>
        </authorList>
    </citation>
    <scope>NUCLEOTIDE SEQUENCE [LARGE SCALE GENOMIC DNA]</scope>
    <source>
        <strain evidence="5 6">L1802</strain>
    </source>
</reference>
<dbReference type="Gene3D" id="1.20.120.160">
    <property type="entry name" value="HPT domain"/>
    <property type="match status" value="1"/>
</dbReference>
<dbReference type="Proteomes" id="UP000215788">
    <property type="component" value="Unassembled WGS sequence"/>
</dbReference>
<dbReference type="InterPro" id="IPR036641">
    <property type="entry name" value="HPT_dom_sf"/>
</dbReference>
<dbReference type="GO" id="GO:0004672">
    <property type="term" value="F:protein kinase activity"/>
    <property type="evidence" value="ECO:0007669"/>
    <property type="project" value="UniProtKB-ARBA"/>
</dbReference>
<evidence type="ECO:0000313" key="5">
    <source>
        <dbReference type="EMBL" id="OZY57416.1"/>
    </source>
</evidence>
<feature type="domain" description="HPt" evidence="4">
    <location>
        <begin position="45"/>
        <end position="147"/>
    </location>
</feature>
<accession>A0A266N4J6</accession>
<dbReference type="SUPFAM" id="SSF47226">
    <property type="entry name" value="Histidine-containing phosphotransfer domain, HPT domain"/>
    <property type="match status" value="1"/>
</dbReference>
<evidence type="ECO:0000256" key="3">
    <source>
        <dbReference type="SAM" id="MobiDB-lite"/>
    </source>
</evidence>
<keyword evidence="1" id="KW-0902">Two-component regulatory system</keyword>
<protein>
    <recommendedName>
        <fullName evidence="4">HPt domain-containing protein</fullName>
    </recommendedName>
</protein>
<sequence length="147" mass="16097">MPTLLNIKASQAGGRTPLDLPNHDDVSGTSPLIDLEALEHLTEGDAHALKSLLEPLIDSLEDDMGGLLNAFTKNDLPGLSEIAHKVKSGARIIKATHLAHCCEGLELACLSPEWSHWAHGLTNNTRRWRKYWRSLKCAGCEINTLLT</sequence>
<feature type="region of interest" description="Disordered" evidence="3">
    <location>
        <begin position="1"/>
        <end position="23"/>
    </location>
</feature>
<dbReference type="Pfam" id="PF01627">
    <property type="entry name" value="Hpt"/>
    <property type="match status" value="1"/>
</dbReference>
<feature type="modified residue" description="Phosphohistidine" evidence="2">
    <location>
        <position position="84"/>
    </location>
</feature>
<gene>
    <name evidence="5" type="ORF">CJF39_21615</name>
</gene>
<dbReference type="InterPro" id="IPR008207">
    <property type="entry name" value="Sig_transdc_His_kin_Hpt_dom"/>
</dbReference>
<evidence type="ECO:0000313" key="6">
    <source>
        <dbReference type="Proteomes" id="UP000215788"/>
    </source>
</evidence>
<dbReference type="EMBL" id="NQKI01000054">
    <property type="protein sequence ID" value="OZY57416.1"/>
    <property type="molecule type" value="Genomic_DNA"/>
</dbReference>
<evidence type="ECO:0000256" key="2">
    <source>
        <dbReference type="PROSITE-ProRule" id="PRU00110"/>
    </source>
</evidence>
<organism evidence="5 6">
    <name type="scientific">Pseudomonas lundensis</name>
    <dbReference type="NCBI Taxonomy" id="86185"/>
    <lineage>
        <taxon>Bacteria</taxon>
        <taxon>Pseudomonadati</taxon>
        <taxon>Pseudomonadota</taxon>
        <taxon>Gammaproteobacteria</taxon>
        <taxon>Pseudomonadales</taxon>
        <taxon>Pseudomonadaceae</taxon>
        <taxon>Pseudomonas</taxon>
    </lineage>
</organism>
<proteinExistence type="predicted"/>
<dbReference type="GO" id="GO:0000160">
    <property type="term" value="P:phosphorelay signal transduction system"/>
    <property type="evidence" value="ECO:0007669"/>
    <property type="project" value="UniProtKB-KW"/>
</dbReference>
<dbReference type="AlphaFoldDB" id="A0A266N4J6"/>
<evidence type="ECO:0000259" key="4">
    <source>
        <dbReference type="PROSITE" id="PS50894"/>
    </source>
</evidence>
<evidence type="ECO:0000256" key="1">
    <source>
        <dbReference type="ARBA" id="ARBA00023012"/>
    </source>
</evidence>
<keyword evidence="2" id="KW-0597">Phosphoprotein</keyword>
<comment type="caution">
    <text evidence="5">The sequence shown here is derived from an EMBL/GenBank/DDBJ whole genome shotgun (WGS) entry which is preliminary data.</text>
</comment>